<keyword evidence="1" id="KW-0812">Transmembrane</keyword>
<feature type="transmembrane region" description="Helical" evidence="1">
    <location>
        <begin position="60"/>
        <end position="79"/>
    </location>
</feature>
<keyword evidence="4" id="KW-1185">Reference proteome</keyword>
<feature type="transmembrane region" description="Helical" evidence="1">
    <location>
        <begin position="26"/>
        <end position="48"/>
    </location>
</feature>
<feature type="transmembrane region" description="Helical" evidence="1">
    <location>
        <begin position="122"/>
        <end position="141"/>
    </location>
</feature>
<keyword evidence="1" id="KW-0472">Membrane</keyword>
<name>A0A0C9SK93_PLICR</name>
<dbReference type="AlphaFoldDB" id="A0A0C9SK93"/>
<dbReference type="InterPro" id="IPR045340">
    <property type="entry name" value="DUF6533"/>
</dbReference>
<feature type="transmembrane region" description="Helical" evidence="1">
    <location>
        <begin position="91"/>
        <end position="110"/>
    </location>
</feature>
<dbReference type="Proteomes" id="UP000053263">
    <property type="component" value="Unassembled WGS sequence"/>
</dbReference>
<evidence type="ECO:0000256" key="1">
    <source>
        <dbReference type="SAM" id="Phobius"/>
    </source>
</evidence>
<gene>
    <name evidence="3" type="ORF">PLICRDRAFT_450349</name>
</gene>
<proteinExistence type="predicted"/>
<feature type="transmembrane region" description="Helical" evidence="1">
    <location>
        <begin position="167"/>
        <end position="187"/>
    </location>
</feature>
<evidence type="ECO:0000313" key="4">
    <source>
        <dbReference type="Proteomes" id="UP000053263"/>
    </source>
</evidence>
<dbReference type="EMBL" id="KN832578">
    <property type="protein sequence ID" value="KII83336.1"/>
    <property type="molecule type" value="Genomic_DNA"/>
</dbReference>
<protein>
    <submittedName>
        <fullName evidence="3">Unplaced genomic scaffold PLICRscaffold_25, whole genome shotgun sequence</fullName>
    </submittedName>
</protein>
<evidence type="ECO:0000313" key="3">
    <source>
        <dbReference type="EMBL" id="KII83336.1"/>
    </source>
</evidence>
<reference evidence="3 4" key="1">
    <citation type="submission" date="2014-06" db="EMBL/GenBank/DDBJ databases">
        <title>Evolutionary Origins and Diversification of the Mycorrhizal Mutualists.</title>
        <authorList>
            <consortium name="DOE Joint Genome Institute"/>
            <consortium name="Mycorrhizal Genomics Consortium"/>
            <person name="Kohler A."/>
            <person name="Kuo A."/>
            <person name="Nagy L.G."/>
            <person name="Floudas D."/>
            <person name="Copeland A."/>
            <person name="Barry K.W."/>
            <person name="Cichocki N."/>
            <person name="Veneault-Fourrey C."/>
            <person name="LaButti K."/>
            <person name="Lindquist E.A."/>
            <person name="Lipzen A."/>
            <person name="Lundell T."/>
            <person name="Morin E."/>
            <person name="Murat C."/>
            <person name="Riley R."/>
            <person name="Ohm R."/>
            <person name="Sun H."/>
            <person name="Tunlid A."/>
            <person name="Henrissat B."/>
            <person name="Grigoriev I.V."/>
            <person name="Hibbett D.S."/>
            <person name="Martin F."/>
        </authorList>
    </citation>
    <scope>NUCLEOTIDE SEQUENCE [LARGE SCALE GENOMIC DNA]</scope>
    <source>
        <strain evidence="3 4">FD-325 SS-3</strain>
    </source>
</reference>
<evidence type="ECO:0000259" key="2">
    <source>
        <dbReference type="Pfam" id="PF20151"/>
    </source>
</evidence>
<keyword evidence="1" id="KW-1133">Transmembrane helix</keyword>
<accession>A0A0C9SK93</accession>
<feature type="domain" description="DUF6533" evidence="2">
    <location>
        <begin position="28"/>
        <end position="67"/>
    </location>
</feature>
<dbReference type="Pfam" id="PF20151">
    <property type="entry name" value="DUF6533"/>
    <property type="match status" value="1"/>
</dbReference>
<organism evidence="3 4">
    <name type="scientific">Plicaturopsis crispa FD-325 SS-3</name>
    <dbReference type="NCBI Taxonomy" id="944288"/>
    <lineage>
        <taxon>Eukaryota</taxon>
        <taxon>Fungi</taxon>
        <taxon>Dikarya</taxon>
        <taxon>Basidiomycota</taxon>
        <taxon>Agaricomycotina</taxon>
        <taxon>Agaricomycetes</taxon>
        <taxon>Agaricomycetidae</taxon>
        <taxon>Amylocorticiales</taxon>
        <taxon>Amylocorticiaceae</taxon>
        <taxon>Plicatura</taxon>
        <taxon>Plicaturopsis crispa</taxon>
    </lineage>
</organism>
<dbReference type="HOGENOM" id="CLU_035509_7_0_1"/>
<dbReference type="OrthoDB" id="2686513at2759"/>
<sequence length="319" mass="35472">MDFPVPASEDALAGARDSLIHDYLDLFSLTMLYYDQLLTLPAEIAYIWTRPRSTSSIMFLLNRWLGFAGNLVVATLSLIPFPQEVCSRFNYFRQIMLVINEAVVCVILALRVYALYERTRRVLALFSAVSLLMLGLTGWSLSGQKSTVTQYARTGCHMELTTASGHYLAIPWEMLFVFDCTIFALTVRATYNAHRQAQGQMLADARLPLVTVILRDGAIYFGGMALANLSNILTFHFSPALLKGCLTTLASNLSMLLTSRLMLNMHKHAFLGIMTTTFRSGDTRRTSLRFREGTIRTASDEQPAHVGDVSDNLASGSSV</sequence>